<feature type="domain" description="Nucleoside phosphorylase" evidence="2">
    <location>
        <begin position="31"/>
        <end position="301"/>
    </location>
</feature>
<evidence type="ECO:0000259" key="2">
    <source>
        <dbReference type="Pfam" id="PF01048"/>
    </source>
</evidence>
<dbReference type="Gene3D" id="3.40.50.1580">
    <property type="entry name" value="Nucleoside phosphorylase domain"/>
    <property type="match status" value="1"/>
</dbReference>
<dbReference type="InterPro" id="IPR000845">
    <property type="entry name" value="Nucleoside_phosphorylase_d"/>
</dbReference>
<dbReference type="RefSeq" id="WP_272742485.1">
    <property type="nucleotide sequence ID" value="NZ_JAQQKW010000012.1"/>
</dbReference>
<dbReference type="Proteomes" id="UP001216595">
    <property type="component" value="Unassembled WGS sequence"/>
</dbReference>
<sequence>MRFWILCLAMVMSVMMTMTAQAAAYLDKTPRIGVISAFEPEWQALIGRLKDAQSYSLNGMKFVTGTLEDKPVVLTMSSMSMVNAAMNTQLLIDRFHVERIVFSGIAGGIDPSLKIGDVVVPARWAQSLETIMGRKTATGFVKPDWLTWAPDGMEAYGMIIPNSVVVGSAKHAPAPKVWFEADPAMLAVAAKLEQTELAHCTADGRCLDHRPQLHVGGDAVSSPAFVDNADYRDYLHRAFNARVADMESAAVGQVAFANDVPFIVFRSLSDLAGGDEHANQMATFMALASENSATVVCRFIRALPAQ</sequence>
<gene>
    <name evidence="3" type="ORF">PQU94_16260</name>
</gene>
<evidence type="ECO:0000256" key="1">
    <source>
        <dbReference type="SAM" id="SignalP"/>
    </source>
</evidence>
<keyword evidence="1" id="KW-0732">Signal</keyword>
<accession>A0ABT5IIP9</accession>
<dbReference type="PANTHER" id="PTHR21234:SF42">
    <property type="entry name" value="PHOSPHORYLASE SUPERFAMILY PROTEIN"/>
    <property type="match status" value="1"/>
</dbReference>
<evidence type="ECO:0000313" key="4">
    <source>
        <dbReference type="Proteomes" id="UP001216595"/>
    </source>
</evidence>
<feature type="signal peptide" evidence="1">
    <location>
        <begin position="1"/>
        <end position="22"/>
    </location>
</feature>
<reference evidence="3 4" key="1">
    <citation type="submission" date="2023-01" db="EMBL/GenBank/DDBJ databases">
        <title>Novel species of the genus Asticcacaulis isolated from rivers.</title>
        <authorList>
            <person name="Lu H."/>
        </authorList>
    </citation>
    <scope>NUCLEOTIDE SEQUENCE [LARGE SCALE GENOMIC DNA]</scope>
    <source>
        <strain evidence="3 4">DXS10W</strain>
    </source>
</reference>
<protein>
    <submittedName>
        <fullName evidence="3">5'-methylthioadenosine/S-adenosylhomocysteine nucleosidase</fullName>
    </submittedName>
</protein>
<comment type="caution">
    <text evidence="3">The sequence shown here is derived from an EMBL/GenBank/DDBJ whole genome shotgun (WGS) entry which is preliminary data.</text>
</comment>
<evidence type="ECO:0000313" key="3">
    <source>
        <dbReference type="EMBL" id="MDC7695832.1"/>
    </source>
</evidence>
<feature type="chain" id="PRO_5046075875" evidence="1">
    <location>
        <begin position="23"/>
        <end position="306"/>
    </location>
</feature>
<dbReference type="CDD" id="cd09008">
    <property type="entry name" value="MTAN"/>
    <property type="match status" value="1"/>
</dbReference>
<dbReference type="InterPro" id="IPR035994">
    <property type="entry name" value="Nucleoside_phosphorylase_sf"/>
</dbReference>
<dbReference type="EMBL" id="JAQQKW010000012">
    <property type="protein sequence ID" value="MDC7695832.1"/>
    <property type="molecule type" value="Genomic_DNA"/>
</dbReference>
<dbReference type="PANTHER" id="PTHR21234">
    <property type="entry name" value="PURINE NUCLEOSIDE PHOSPHORYLASE"/>
    <property type="match status" value="1"/>
</dbReference>
<dbReference type="Pfam" id="PF01048">
    <property type="entry name" value="PNP_UDP_1"/>
    <property type="match status" value="1"/>
</dbReference>
<dbReference type="SUPFAM" id="SSF53167">
    <property type="entry name" value="Purine and uridine phosphorylases"/>
    <property type="match status" value="1"/>
</dbReference>
<proteinExistence type="predicted"/>
<name>A0ABT5IIP9_9CAUL</name>
<organism evidence="3 4">
    <name type="scientific">Asticcacaulis currens</name>
    <dbReference type="NCBI Taxonomy" id="2984210"/>
    <lineage>
        <taxon>Bacteria</taxon>
        <taxon>Pseudomonadati</taxon>
        <taxon>Pseudomonadota</taxon>
        <taxon>Alphaproteobacteria</taxon>
        <taxon>Caulobacterales</taxon>
        <taxon>Caulobacteraceae</taxon>
        <taxon>Asticcacaulis</taxon>
    </lineage>
</organism>
<keyword evidence="4" id="KW-1185">Reference proteome</keyword>